<organism evidence="1 2">
    <name type="scientific">Methanomethylovorans hollandica (strain DSM 15978 / NBRC 107637 / DMS1)</name>
    <dbReference type="NCBI Taxonomy" id="867904"/>
    <lineage>
        <taxon>Archaea</taxon>
        <taxon>Methanobacteriati</taxon>
        <taxon>Methanobacteriota</taxon>
        <taxon>Stenosarchaea group</taxon>
        <taxon>Methanomicrobia</taxon>
        <taxon>Methanosarcinales</taxon>
        <taxon>Methanosarcinaceae</taxon>
        <taxon>Methanomethylovorans</taxon>
    </lineage>
</organism>
<name>L0KWG7_METHD</name>
<proteinExistence type="predicted"/>
<dbReference type="STRING" id="867904.Metho_0804"/>
<protein>
    <submittedName>
        <fullName evidence="1">Uncharacterized protein</fullName>
    </submittedName>
</protein>
<evidence type="ECO:0000313" key="2">
    <source>
        <dbReference type="Proteomes" id="UP000010866"/>
    </source>
</evidence>
<gene>
    <name evidence="1" type="ordered locus">Metho_0804</name>
</gene>
<sequence>MVIDKAIKRIANDYDLTTDTVMDAIEGSRYPLDFDRMVEEGSFCFRGPDDESKSDNASICLASKILSNKGVQEHILPIICSRIRAWDHENIEDLLNLLRKAVSIMELNPEDHPAMETCGLDIGHLPSEEIPGNILPGYRIWSMDKKGMCLVGSDANQVITIEHVPRI</sequence>
<reference evidence="2" key="1">
    <citation type="submission" date="2012-02" db="EMBL/GenBank/DDBJ databases">
        <title>Complete sequence of chromosome of Methanomethylovorans hollandica DSM 15978.</title>
        <authorList>
            <person name="Lucas S."/>
            <person name="Copeland A."/>
            <person name="Lapidus A."/>
            <person name="Glavina del Rio T."/>
            <person name="Dalin E."/>
            <person name="Tice H."/>
            <person name="Bruce D."/>
            <person name="Goodwin L."/>
            <person name="Pitluck S."/>
            <person name="Peters L."/>
            <person name="Mikhailova N."/>
            <person name="Held B."/>
            <person name="Kyrpides N."/>
            <person name="Mavromatis K."/>
            <person name="Ivanova N."/>
            <person name="Brettin T."/>
            <person name="Detter J.C."/>
            <person name="Han C."/>
            <person name="Larimer F."/>
            <person name="Land M."/>
            <person name="Hauser L."/>
            <person name="Markowitz V."/>
            <person name="Cheng J.-F."/>
            <person name="Hugenholtz P."/>
            <person name="Woyke T."/>
            <person name="Wu D."/>
            <person name="Spring S."/>
            <person name="Schroeder M."/>
            <person name="Brambilla E."/>
            <person name="Klenk H.-P."/>
            <person name="Eisen J.A."/>
        </authorList>
    </citation>
    <scope>NUCLEOTIDE SEQUENCE [LARGE SCALE GENOMIC DNA]</scope>
    <source>
        <strain evidence="2">DSM 15978 / NBRC 107637 / DMS1</strain>
    </source>
</reference>
<dbReference type="HOGENOM" id="CLU_1590896_0_0_2"/>
<dbReference type="EMBL" id="CP003362">
    <property type="protein sequence ID" value="AGB49050.1"/>
    <property type="molecule type" value="Genomic_DNA"/>
</dbReference>
<dbReference type="Proteomes" id="UP000010866">
    <property type="component" value="Chromosome"/>
</dbReference>
<dbReference type="AlphaFoldDB" id="L0KWG7"/>
<keyword evidence="2" id="KW-1185">Reference proteome</keyword>
<dbReference type="KEGG" id="mhz:Metho_0804"/>
<accession>L0KWG7</accession>
<evidence type="ECO:0000313" key="1">
    <source>
        <dbReference type="EMBL" id="AGB49050.1"/>
    </source>
</evidence>